<dbReference type="GO" id="GO:0030246">
    <property type="term" value="F:carbohydrate binding"/>
    <property type="evidence" value="ECO:0007669"/>
    <property type="project" value="InterPro"/>
</dbReference>
<accession>A0A919F709</accession>
<sequence>MSAMSFRCGAWLVAALLGMAAPAFAADVLGTVESPDGQLRVEMSRDADGRPNYRLLRQGREVIAPSPLGLVGEEADLSRGLAFAGADAPEALSDDYELLSGKRRHNHYRGNRRVFHWRTADGARLDVVWQVSNDGAAFRYGIPEAVPGLRTLRRDAAAFRLPRQAHGWLQPMSVAQTGFARTNPSYEEYYLQDVPVGTPSPLGVGWVFPALFRAGDDWVLLSEGALRRGDAGSRLLDGDVPGEYRIGFPDPREVVPGGASDPWIEAYPWRSPWRIIAVGSLASIADSTLGTDLADPPDPALPSAPRPGKASWSWPLLGDASTVYDVQKRFIDYAASMGWGYTLIDALWDTQIGMPRLRELVDYARGKGVAILVWYNSAGAWNEAPQTPRGLLLDHDSRIRQFEQLKAAGVAGLKIDFFGGDGSSMIAYYLDILRDAAPYGFQINFHGATLPRGWQRTWPNLMTMESVRGLEFATFEQANADQVPAHAATLPFARNVFDPMDFTPMALVKLNDRVQRRTTAPFELAESVLFVSGIQHYAETPEGMAQAPEYVRAFLKALPAAWDDSRFIGGWPGRYAVFARQGGGRWFVAGINADAAPRKLSLDLGALGGKPVRGTLIADGDDALGFSSRRIALDPGKPLDLTLPARGGFVLQLD</sequence>
<evidence type="ECO:0000259" key="4">
    <source>
        <dbReference type="Pfam" id="PF10566"/>
    </source>
</evidence>
<evidence type="ECO:0000256" key="1">
    <source>
        <dbReference type="ARBA" id="ARBA00022801"/>
    </source>
</evidence>
<evidence type="ECO:0000256" key="3">
    <source>
        <dbReference type="SAM" id="SignalP"/>
    </source>
</evidence>
<dbReference type="Gene3D" id="2.70.98.10">
    <property type="match status" value="1"/>
</dbReference>
<gene>
    <name evidence="7" type="ORF">GCM10009090_13820</name>
</gene>
<keyword evidence="3" id="KW-0732">Signal</keyword>
<dbReference type="InterPro" id="IPR014718">
    <property type="entry name" value="GH-type_carb-bd"/>
</dbReference>
<dbReference type="GO" id="GO:0016798">
    <property type="term" value="F:hydrolase activity, acting on glycosyl bonds"/>
    <property type="evidence" value="ECO:0007669"/>
    <property type="project" value="UniProtKB-KW"/>
</dbReference>
<dbReference type="Pfam" id="PF14508">
    <property type="entry name" value="GH97_N"/>
    <property type="match status" value="1"/>
</dbReference>
<feature type="signal peptide" evidence="3">
    <location>
        <begin position="1"/>
        <end position="25"/>
    </location>
</feature>
<reference evidence="7" key="2">
    <citation type="submission" date="2020-09" db="EMBL/GenBank/DDBJ databases">
        <authorList>
            <person name="Sun Q."/>
            <person name="Ohkuma M."/>
        </authorList>
    </citation>
    <scope>NUCLEOTIDE SEQUENCE</scope>
    <source>
        <strain evidence="7">JCM 13306</strain>
    </source>
</reference>
<dbReference type="InterPro" id="IPR029483">
    <property type="entry name" value="GH97_C"/>
</dbReference>
<protein>
    <submittedName>
        <fullName evidence="7">Alpha-glucosidase</fullName>
    </submittedName>
</protein>
<reference evidence="7" key="1">
    <citation type="journal article" date="2014" name="Int. J. Syst. Evol. Microbiol.">
        <title>Complete genome sequence of Corynebacterium casei LMG S-19264T (=DSM 44701T), isolated from a smear-ripened cheese.</title>
        <authorList>
            <consortium name="US DOE Joint Genome Institute (JGI-PGF)"/>
            <person name="Walter F."/>
            <person name="Albersmeier A."/>
            <person name="Kalinowski J."/>
            <person name="Ruckert C."/>
        </authorList>
    </citation>
    <scope>NUCLEOTIDE SEQUENCE</scope>
    <source>
        <strain evidence="7">JCM 13306</strain>
    </source>
</reference>
<keyword evidence="2" id="KW-0326">Glycosidase</keyword>
<keyword evidence="1" id="KW-0378">Hydrolase</keyword>
<evidence type="ECO:0000313" key="7">
    <source>
        <dbReference type="EMBL" id="GHH51480.1"/>
    </source>
</evidence>
<evidence type="ECO:0000259" key="6">
    <source>
        <dbReference type="Pfam" id="PF14509"/>
    </source>
</evidence>
<dbReference type="InterPro" id="IPR052720">
    <property type="entry name" value="Glycosyl_hydrolase_97"/>
</dbReference>
<dbReference type="SUPFAM" id="SSF51445">
    <property type="entry name" value="(Trans)glycosidases"/>
    <property type="match status" value="1"/>
</dbReference>
<dbReference type="EMBL" id="BNBA01000008">
    <property type="protein sequence ID" value="GHH51480.1"/>
    <property type="molecule type" value="Genomic_DNA"/>
</dbReference>
<comment type="caution">
    <text evidence="7">The sequence shown here is derived from an EMBL/GenBank/DDBJ whole genome shotgun (WGS) entry which is preliminary data.</text>
</comment>
<feature type="chain" id="PRO_5037437011" evidence="3">
    <location>
        <begin position="26"/>
        <end position="654"/>
    </location>
</feature>
<feature type="domain" description="Glycosyl-hydrolase 97 C-terminal oligomerisation" evidence="6">
    <location>
        <begin position="561"/>
        <end position="653"/>
    </location>
</feature>
<dbReference type="InterPro" id="IPR017853">
    <property type="entry name" value="GH"/>
</dbReference>
<feature type="domain" description="Glycosyl-hydrolase 97 catalytic" evidence="4">
    <location>
        <begin position="324"/>
        <end position="467"/>
    </location>
</feature>
<dbReference type="PANTHER" id="PTHR35803">
    <property type="entry name" value="GLUCAN 1,4-ALPHA-GLUCOSIDASE SUSB-RELATED"/>
    <property type="match status" value="1"/>
</dbReference>
<dbReference type="Gene3D" id="2.60.40.1180">
    <property type="entry name" value="Golgi alpha-mannosidase II"/>
    <property type="match status" value="1"/>
</dbReference>
<dbReference type="InterPro" id="IPR019563">
    <property type="entry name" value="GH97_catalytic"/>
</dbReference>
<evidence type="ECO:0000313" key="8">
    <source>
        <dbReference type="Proteomes" id="UP000623958"/>
    </source>
</evidence>
<keyword evidence="8" id="KW-1185">Reference proteome</keyword>
<dbReference type="InterPro" id="IPR013785">
    <property type="entry name" value="Aldolase_TIM"/>
</dbReference>
<dbReference type="AlphaFoldDB" id="A0A919F709"/>
<dbReference type="InterPro" id="IPR013780">
    <property type="entry name" value="Glyco_hydro_b"/>
</dbReference>
<dbReference type="InterPro" id="IPR029486">
    <property type="entry name" value="GH97_N"/>
</dbReference>
<dbReference type="Proteomes" id="UP000623958">
    <property type="component" value="Unassembled WGS sequence"/>
</dbReference>
<dbReference type="RefSeq" id="WP_434028909.1">
    <property type="nucleotide sequence ID" value="NZ_BNBA01000008.1"/>
</dbReference>
<name>A0A919F709_9XANT</name>
<organism evidence="7 8">
    <name type="scientific">Xanthomonas boreopolis</name>
    <dbReference type="NCBI Taxonomy" id="86183"/>
    <lineage>
        <taxon>Bacteria</taxon>
        <taxon>Pseudomonadati</taxon>
        <taxon>Pseudomonadota</taxon>
        <taxon>Gammaproteobacteria</taxon>
        <taxon>Lysobacterales</taxon>
        <taxon>Lysobacteraceae</taxon>
        <taxon>Xanthomonas</taxon>
    </lineage>
</organism>
<feature type="domain" description="Glycosyl-hydrolase 97 N-terminal" evidence="5">
    <location>
        <begin position="32"/>
        <end position="296"/>
    </location>
</feature>
<proteinExistence type="predicted"/>
<dbReference type="Pfam" id="PF10566">
    <property type="entry name" value="Glyco_hydro_97"/>
    <property type="match status" value="1"/>
</dbReference>
<evidence type="ECO:0000256" key="2">
    <source>
        <dbReference type="ARBA" id="ARBA00023295"/>
    </source>
</evidence>
<dbReference type="Gene3D" id="3.20.20.70">
    <property type="entry name" value="Aldolase class I"/>
    <property type="match status" value="1"/>
</dbReference>
<dbReference type="Pfam" id="PF14509">
    <property type="entry name" value="GH97_C"/>
    <property type="match status" value="1"/>
</dbReference>
<dbReference type="PANTHER" id="PTHR35803:SF2">
    <property type="entry name" value="RETAINING ALPHA-GALACTOSIDASE"/>
    <property type="match status" value="1"/>
</dbReference>
<evidence type="ECO:0000259" key="5">
    <source>
        <dbReference type="Pfam" id="PF14508"/>
    </source>
</evidence>